<reference evidence="1 2" key="1">
    <citation type="submission" date="2008-10" db="EMBL/GenBank/DDBJ databases">
        <title>Draft genome sequence of Desulvovibrio piger (ATCC 29098).</title>
        <authorList>
            <person name="Sudarsanam P."/>
            <person name="Ley R."/>
            <person name="Guruge J."/>
            <person name="Turnbaugh P.J."/>
            <person name="Mahowald M."/>
            <person name="Liep D."/>
            <person name="Gordon J."/>
        </authorList>
    </citation>
    <scope>NUCLEOTIDE SEQUENCE [LARGE SCALE GENOMIC DNA]</scope>
    <source>
        <strain evidence="1 2">ATCC 29098</strain>
    </source>
</reference>
<accession>B6WU31</accession>
<gene>
    <name evidence="1" type="ORF">DESPIG_01590</name>
</gene>
<proteinExistence type="predicted"/>
<evidence type="ECO:0000313" key="2">
    <source>
        <dbReference type="Proteomes" id="UP000003676"/>
    </source>
</evidence>
<reference evidence="1 2" key="2">
    <citation type="submission" date="2008-10" db="EMBL/GenBank/DDBJ databases">
        <authorList>
            <person name="Fulton L."/>
            <person name="Clifton S."/>
            <person name="Fulton B."/>
            <person name="Xu J."/>
            <person name="Minx P."/>
            <person name="Pepin K.H."/>
            <person name="Johnson M."/>
            <person name="Bhonagiri V."/>
            <person name="Nash W.E."/>
            <person name="Mardis E.R."/>
            <person name="Wilson R.K."/>
        </authorList>
    </citation>
    <scope>NUCLEOTIDE SEQUENCE [LARGE SCALE GENOMIC DNA]</scope>
    <source>
        <strain evidence="1 2">ATCC 29098</strain>
    </source>
</reference>
<name>B6WU31_9BACT</name>
<sequence length="136" mass="15490">MRLLEHIEKHDHRKDYGSPEHQVATKLIQFGLHYRAVKRYADGAPVCAKNSRYSDRRHGVNRHRSGIRNKISLFSRLAMGRAGETEKSRCLPAHRLLAPCRRAGLLSPGLCVTYMPVVRRRVVTGVAPGLQNRWQA</sequence>
<protein>
    <submittedName>
        <fullName evidence="1">Uncharacterized protein</fullName>
    </submittedName>
</protein>
<organism evidence="1 2">
    <name type="scientific">Desulfovibrio piger ATCC 29098</name>
    <dbReference type="NCBI Taxonomy" id="411464"/>
    <lineage>
        <taxon>Bacteria</taxon>
        <taxon>Pseudomonadati</taxon>
        <taxon>Thermodesulfobacteriota</taxon>
        <taxon>Desulfovibrionia</taxon>
        <taxon>Desulfovibrionales</taxon>
        <taxon>Desulfovibrionaceae</taxon>
        <taxon>Desulfovibrio</taxon>
    </lineage>
</organism>
<dbReference type="Proteomes" id="UP000003676">
    <property type="component" value="Unassembled WGS sequence"/>
</dbReference>
<dbReference type="AlphaFoldDB" id="B6WU31"/>
<dbReference type="HOGENOM" id="CLU_1872105_0_0_7"/>
<evidence type="ECO:0000313" key="1">
    <source>
        <dbReference type="EMBL" id="EEB33528.1"/>
    </source>
</evidence>
<dbReference type="EMBL" id="ABXU01000040">
    <property type="protein sequence ID" value="EEB33528.1"/>
    <property type="molecule type" value="Genomic_DNA"/>
</dbReference>
<comment type="caution">
    <text evidence="1">The sequence shown here is derived from an EMBL/GenBank/DDBJ whole genome shotgun (WGS) entry which is preliminary data.</text>
</comment>